<keyword evidence="2" id="KW-1185">Reference proteome</keyword>
<reference evidence="1" key="1">
    <citation type="submission" date="2016-10" db="EMBL/GenBank/DDBJ databases">
        <authorList>
            <person name="Varghese N."/>
            <person name="Submissions S."/>
        </authorList>
    </citation>
    <scope>NUCLEOTIDE SEQUENCE [LARGE SCALE GENOMIC DNA]</scope>
    <source>
        <strain evidence="1">YR281</strain>
    </source>
</reference>
<dbReference type="AlphaFoldDB" id="A0A7Z7BCD4"/>
<comment type="caution">
    <text evidence="1">The sequence shown here is derived from an EMBL/GenBank/DDBJ whole genome shotgun (WGS) entry which is preliminary data.</text>
</comment>
<dbReference type="Gene3D" id="3.20.20.190">
    <property type="entry name" value="Phosphatidylinositol (PI) phosphodiesterase"/>
    <property type="match status" value="1"/>
</dbReference>
<dbReference type="EMBL" id="FNDI01000022">
    <property type="protein sequence ID" value="SDI69964.1"/>
    <property type="molecule type" value="Genomic_DNA"/>
</dbReference>
<name>A0A7Z7BCD4_9BURK</name>
<accession>A0A7Z7BCD4</accession>
<dbReference type="Proteomes" id="UP000198900">
    <property type="component" value="Unassembled WGS sequence"/>
</dbReference>
<gene>
    <name evidence="1" type="ORF">SAMN04487926_12224</name>
</gene>
<evidence type="ECO:0000313" key="2">
    <source>
        <dbReference type="Proteomes" id="UP000198900"/>
    </source>
</evidence>
<sequence length="121" mass="13475">MTLAGSHSTYDRESDFEYVFNALDTVQVIELDVWAASGNWYVSHSDPLCNNNNCPKSGQAGADRNQDPRSCIEAIYRDCCESRPRGSAVDQRDRVACLWRVAVDKFHVKRVAGDGELAPHA</sequence>
<protein>
    <submittedName>
        <fullName evidence="1">Uncharacterized protein</fullName>
    </submittedName>
</protein>
<dbReference type="InterPro" id="IPR017946">
    <property type="entry name" value="PLC-like_Pdiesterase_TIM-brl"/>
</dbReference>
<proteinExistence type="predicted"/>
<organism evidence="1 2">
    <name type="scientific">Paraburkholderia steynii</name>
    <dbReference type="NCBI Taxonomy" id="1245441"/>
    <lineage>
        <taxon>Bacteria</taxon>
        <taxon>Pseudomonadati</taxon>
        <taxon>Pseudomonadota</taxon>
        <taxon>Betaproteobacteria</taxon>
        <taxon>Burkholderiales</taxon>
        <taxon>Burkholderiaceae</taxon>
        <taxon>Paraburkholderia</taxon>
    </lineage>
</organism>
<dbReference type="GO" id="GO:0008081">
    <property type="term" value="F:phosphoric diester hydrolase activity"/>
    <property type="evidence" value="ECO:0007669"/>
    <property type="project" value="InterPro"/>
</dbReference>
<dbReference type="GO" id="GO:0006629">
    <property type="term" value="P:lipid metabolic process"/>
    <property type="evidence" value="ECO:0007669"/>
    <property type="project" value="InterPro"/>
</dbReference>
<evidence type="ECO:0000313" key="1">
    <source>
        <dbReference type="EMBL" id="SDI69964.1"/>
    </source>
</evidence>